<dbReference type="EMBL" id="CP049887">
    <property type="protein sequence ID" value="QIL48165.1"/>
    <property type="molecule type" value="Genomic_DNA"/>
</dbReference>
<evidence type="ECO:0000313" key="1">
    <source>
        <dbReference type="EMBL" id="QIL48165.1"/>
    </source>
</evidence>
<keyword evidence="2" id="KW-1185">Reference proteome</keyword>
<accession>A0A6G8ATA3</accession>
<dbReference type="Pfam" id="PF08951">
    <property type="entry name" value="EntA_Immun"/>
    <property type="match status" value="1"/>
</dbReference>
<protein>
    <submittedName>
        <fullName evidence="1">Bacteriocin immunity protein</fullName>
    </submittedName>
</protein>
<sequence length="107" mass="11970">MTKKSVEEVEAAVLRKVYDLILNPETTEEERALLVSFKEKATSNQDMEQPIMKLSTELGRLALVKYNQKATLSAEVGEFYKTISDTGLLKKNVGYGLLATSIMLQNL</sequence>
<evidence type="ECO:0000313" key="2">
    <source>
        <dbReference type="Proteomes" id="UP000501747"/>
    </source>
</evidence>
<proteinExistence type="predicted"/>
<dbReference type="KEGG" id="vhy:G7082_06510"/>
<dbReference type="AlphaFoldDB" id="A0A6G8ATA3"/>
<dbReference type="CDD" id="cd21059">
    <property type="entry name" value="LciA-like"/>
    <property type="match status" value="1"/>
</dbReference>
<dbReference type="Proteomes" id="UP000501747">
    <property type="component" value="Chromosome"/>
</dbReference>
<dbReference type="InterPro" id="IPR015046">
    <property type="entry name" value="LciA_Immunity-like"/>
</dbReference>
<organism evidence="1 2">
    <name type="scientific">Vagococcus hydrophili</name>
    <dbReference type="NCBI Taxonomy" id="2714947"/>
    <lineage>
        <taxon>Bacteria</taxon>
        <taxon>Bacillati</taxon>
        <taxon>Bacillota</taxon>
        <taxon>Bacilli</taxon>
        <taxon>Lactobacillales</taxon>
        <taxon>Enterococcaceae</taxon>
        <taxon>Vagococcus</taxon>
    </lineage>
</organism>
<dbReference type="GO" id="GO:0030153">
    <property type="term" value="P:bacteriocin immunity"/>
    <property type="evidence" value="ECO:0007669"/>
    <property type="project" value="InterPro"/>
</dbReference>
<dbReference type="RefSeq" id="WP_166034313.1">
    <property type="nucleotide sequence ID" value="NZ_CP049887.1"/>
</dbReference>
<gene>
    <name evidence="1" type="ORF">G7082_06510</name>
</gene>
<name>A0A6G8ATA3_9ENTE</name>
<reference evidence="1 2" key="1">
    <citation type="submission" date="2020-03" db="EMBL/GenBank/DDBJ databases">
        <title>Vagococcus sp. nov., isolated from beetles.</title>
        <authorList>
            <person name="Hyun D.-W."/>
            <person name="Bae J.-W."/>
        </authorList>
    </citation>
    <scope>NUCLEOTIDE SEQUENCE [LARGE SCALE GENOMIC DNA]</scope>
    <source>
        <strain evidence="1 2">HDW17B</strain>
    </source>
</reference>